<gene>
    <name evidence="5" type="ORF">H9980_05585</name>
</gene>
<feature type="domain" description="CdaR GGDEF-like" evidence="4">
    <location>
        <begin position="161"/>
        <end position="270"/>
    </location>
</feature>
<dbReference type="Pfam" id="PF13556">
    <property type="entry name" value="HTH_30"/>
    <property type="match status" value="1"/>
</dbReference>
<sequence length="392" mass="46135">MGFTIEDALVQTQDIYHLELLAGKNGCSNAISWVHMIEDTTIIKQLWGKELAVTTGMGFQTHDTLFDFVKSLVKYHIVGLIINTGKYIFEVPQDIIDYCNEQDFPLLVMPWEVSMADLIKDLSMRCLHSEREDQQISIMFQKLFVEPHLVEEIRQSLMGSFDVDGLFQVVLIAIENSDQFDAIERRRISFQLQLCLEKIDSPYTFFWFDSHFILIVNNLEETILEKVIDKMYKRSKKRMLTNSLYVGIGSQMSDLSQLILSYKRALAAVNMAMKFDYPIINFEEMGVYQILFSIEDKQILISMYYRLLQPLINYDQKHHSELEKTLYYYLVYDGSMQAMAKNLYMHRNTINYRMNKIKELLNCEFESIDEKMEYLLAFYIKKIMNAKKNRSS</sequence>
<dbReference type="Gene3D" id="1.10.10.2840">
    <property type="entry name" value="PucR C-terminal helix-turn-helix domain"/>
    <property type="match status" value="1"/>
</dbReference>
<feature type="domain" description="Purine catabolism PurC-like" evidence="2">
    <location>
        <begin position="12"/>
        <end position="122"/>
    </location>
</feature>
<dbReference type="PANTHER" id="PTHR33744">
    <property type="entry name" value="CARBOHYDRATE DIACID REGULATOR"/>
    <property type="match status" value="1"/>
</dbReference>
<dbReference type="Pfam" id="PF07905">
    <property type="entry name" value="PucR"/>
    <property type="match status" value="1"/>
</dbReference>
<comment type="caution">
    <text evidence="5">The sequence shown here is derived from an EMBL/GenBank/DDBJ whole genome shotgun (WGS) entry which is preliminary data.</text>
</comment>
<evidence type="ECO:0000259" key="2">
    <source>
        <dbReference type="Pfam" id="PF07905"/>
    </source>
</evidence>
<dbReference type="Proteomes" id="UP000886724">
    <property type="component" value="Unassembled WGS sequence"/>
</dbReference>
<dbReference type="InterPro" id="IPR042070">
    <property type="entry name" value="PucR_C-HTH_sf"/>
</dbReference>
<reference evidence="5" key="2">
    <citation type="submission" date="2021-04" db="EMBL/GenBank/DDBJ databases">
        <authorList>
            <person name="Gilroy R."/>
        </authorList>
    </citation>
    <scope>NUCLEOTIDE SEQUENCE</scope>
    <source>
        <strain evidence="5">ChiGjej1B1-14440</strain>
    </source>
</reference>
<evidence type="ECO:0000256" key="1">
    <source>
        <dbReference type="ARBA" id="ARBA00006754"/>
    </source>
</evidence>
<dbReference type="EMBL" id="DXET01000126">
    <property type="protein sequence ID" value="HIX81430.1"/>
    <property type="molecule type" value="Genomic_DNA"/>
</dbReference>
<comment type="similarity">
    <text evidence="1">Belongs to the CdaR family.</text>
</comment>
<dbReference type="AlphaFoldDB" id="A0A9D2BLT4"/>
<protein>
    <submittedName>
        <fullName evidence="5">PucR family transcriptional regulator ligand-binding domain-containing protein</fullName>
    </submittedName>
</protein>
<dbReference type="InterPro" id="IPR051448">
    <property type="entry name" value="CdaR-like_regulators"/>
</dbReference>
<reference evidence="5" key="1">
    <citation type="journal article" date="2021" name="PeerJ">
        <title>Extensive microbial diversity within the chicken gut microbiome revealed by metagenomics and culture.</title>
        <authorList>
            <person name="Gilroy R."/>
            <person name="Ravi A."/>
            <person name="Getino M."/>
            <person name="Pursley I."/>
            <person name="Horton D.L."/>
            <person name="Alikhan N.F."/>
            <person name="Baker D."/>
            <person name="Gharbi K."/>
            <person name="Hall N."/>
            <person name="Watson M."/>
            <person name="Adriaenssens E.M."/>
            <person name="Foster-Nyarko E."/>
            <person name="Jarju S."/>
            <person name="Secka A."/>
            <person name="Antonio M."/>
            <person name="Oren A."/>
            <person name="Chaudhuri R.R."/>
            <person name="La Ragione R."/>
            <person name="Hildebrand F."/>
            <person name="Pallen M.J."/>
        </authorList>
    </citation>
    <scope>NUCLEOTIDE SEQUENCE</scope>
    <source>
        <strain evidence="5">ChiGjej1B1-14440</strain>
    </source>
</reference>
<evidence type="ECO:0000313" key="5">
    <source>
        <dbReference type="EMBL" id="HIX81430.1"/>
    </source>
</evidence>
<dbReference type="InterPro" id="IPR025736">
    <property type="entry name" value="PucR_C-HTH_dom"/>
</dbReference>
<dbReference type="InterPro" id="IPR012914">
    <property type="entry name" value="PucR_dom"/>
</dbReference>
<feature type="domain" description="PucR C-terminal helix-turn-helix" evidence="3">
    <location>
        <begin position="324"/>
        <end position="379"/>
    </location>
</feature>
<evidence type="ECO:0000259" key="3">
    <source>
        <dbReference type="Pfam" id="PF13556"/>
    </source>
</evidence>
<proteinExistence type="inferred from homology"/>
<dbReference type="InterPro" id="IPR041522">
    <property type="entry name" value="CdaR_GGDEF"/>
</dbReference>
<evidence type="ECO:0000313" key="6">
    <source>
        <dbReference type="Proteomes" id="UP000886724"/>
    </source>
</evidence>
<organism evidence="5 6">
    <name type="scientific">Candidatus Erysipelatoclostridium merdavium</name>
    <dbReference type="NCBI Taxonomy" id="2838566"/>
    <lineage>
        <taxon>Bacteria</taxon>
        <taxon>Bacillati</taxon>
        <taxon>Bacillota</taxon>
        <taxon>Erysipelotrichia</taxon>
        <taxon>Erysipelotrichales</taxon>
        <taxon>Erysipelotrichales incertae sedis</taxon>
    </lineage>
</organism>
<dbReference type="Pfam" id="PF17853">
    <property type="entry name" value="GGDEF_2"/>
    <property type="match status" value="1"/>
</dbReference>
<accession>A0A9D2BLT4</accession>
<dbReference type="PANTHER" id="PTHR33744:SF1">
    <property type="entry name" value="DNA-BINDING TRANSCRIPTIONAL ACTIVATOR ADER"/>
    <property type="match status" value="1"/>
</dbReference>
<evidence type="ECO:0000259" key="4">
    <source>
        <dbReference type="Pfam" id="PF17853"/>
    </source>
</evidence>
<name>A0A9D2BLT4_9FIRM</name>